<dbReference type="AlphaFoldDB" id="R7S4X0"/>
<protein>
    <recommendedName>
        <fullName evidence="3">F-box domain-containing protein</fullName>
    </recommendedName>
</protein>
<name>R7S4X0_PUNST</name>
<accession>R7S4X0</accession>
<dbReference type="OMA" id="RQHAKCE"/>
<dbReference type="eggNOG" id="ENOG502QT17">
    <property type="taxonomic scope" value="Eukaryota"/>
</dbReference>
<reference evidence="2" key="1">
    <citation type="journal article" date="2012" name="Science">
        <title>The Paleozoic origin of enzymatic lignin decomposition reconstructed from 31 fungal genomes.</title>
        <authorList>
            <person name="Floudas D."/>
            <person name="Binder M."/>
            <person name="Riley R."/>
            <person name="Barry K."/>
            <person name="Blanchette R.A."/>
            <person name="Henrissat B."/>
            <person name="Martinez A.T."/>
            <person name="Otillar R."/>
            <person name="Spatafora J.W."/>
            <person name="Yadav J.S."/>
            <person name="Aerts A."/>
            <person name="Benoit I."/>
            <person name="Boyd A."/>
            <person name="Carlson A."/>
            <person name="Copeland A."/>
            <person name="Coutinho P.M."/>
            <person name="de Vries R.P."/>
            <person name="Ferreira P."/>
            <person name="Findley K."/>
            <person name="Foster B."/>
            <person name="Gaskell J."/>
            <person name="Glotzer D."/>
            <person name="Gorecki P."/>
            <person name="Heitman J."/>
            <person name="Hesse C."/>
            <person name="Hori C."/>
            <person name="Igarashi K."/>
            <person name="Jurgens J.A."/>
            <person name="Kallen N."/>
            <person name="Kersten P."/>
            <person name="Kohler A."/>
            <person name="Kuees U."/>
            <person name="Kumar T.K.A."/>
            <person name="Kuo A."/>
            <person name="LaButti K."/>
            <person name="Larrondo L.F."/>
            <person name="Lindquist E."/>
            <person name="Ling A."/>
            <person name="Lombard V."/>
            <person name="Lucas S."/>
            <person name="Lundell T."/>
            <person name="Martin R."/>
            <person name="McLaughlin D.J."/>
            <person name="Morgenstern I."/>
            <person name="Morin E."/>
            <person name="Murat C."/>
            <person name="Nagy L.G."/>
            <person name="Nolan M."/>
            <person name="Ohm R.A."/>
            <person name="Patyshakuliyeva A."/>
            <person name="Rokas A."/>
            <person name="Ruiz-Duenas F.J."/>
            <person name="Sabat G."/>
            <person name="Salamov A."/>
            <person name="Samejima M."/>
            <person name="Schmutz J."/>
            <person name="Slot J.C."/>
            <person name="St John F."/>
            <person name="Stenlid J."/>
            <person name="Sun H."/>
            <person name="Sun S."/>
            <person name="Syed K."/>
            <person name="Tsang A."/>
            <person name="Wiebenga A."/>
            <person name="Young D."/>
            <person name="Pisabarro A."/>
            <person name="Eastwood D.C."/>
            <person name="Martin F."/>
            <person name="Cullen D."/>
            <person name="Grigoriev I.V."/>
            <person name="Hibbett D.S."/>
        </authorList>
    </citation>
    <scope>NUCLEOTIDE SEQUENCE [LARGE SCALE GENOMIC DNA]</scope>
    <source>
        <strain evidence="2">HHB-11173 SS5</strain>
    </source>
</reference>
<dbReference type="GeneID" id="18879958"/>
<sequence>MPSPLLLAPPEIVEEIILLATAAHPAGPPSSLYALQVTCRHLHRTLHANHNPRLFAGIYMQMFGDAHRIRTLVMARDRTGDVSLLSQTLAVELQSRLGTMQVFRDVFASLDIGLYDPKLPDAFLQAYLMLLQDPASVVQLRWARAYEVCLAWLKNRLHEGALANNGWPVENVTNALVVSLFWSLDSRAAIGAESQQLRAEVLELLQPFVQASFRYPCGNVPDHVFEACASSKTSGPDAGPTTGRHTAHGAWPPTRLAPIHVAFVGLEGLVEVPMPSIALYAIPAYFARLAMTPMAIPSSLPRTRAEAIDRGYGPHGVTIEDIIAFNEHAGVRFPDAADFRSETGLMVAPSLSQLRPTNTPRLAPYILGSITGSWRGSYAHLSREAYTHMLEHRTAPAQFPRMVRKPIYITFQEHYNYSPGRPIPLPLEERGFANAWLPDKCVWRLCEDHIEFSGVDGDWAATYRTYEPGLGGREDCHPQRNAAAPIDVVVTGKTSEDGLVWNPLRFYGRVRPSDGRVTLVAEASDPERSHVGRWIYTGYVTASGNFVGRMMFCDAGIDPPPWDGVFCLSKV</sequence>
<dbReference type="Proteomes" id="UP000054196">
    <property type="component" value="Unassembled WGS sequence"/>
</dbReference>
<dbReference type="HOGENOM" id="CLU_011151_0_1_1"/>
<evidence type="ECO:0008006" key="3">
    <source>
        <dbReference type="Google" id="ProtNLM"/>
    </source>
</evidence>
<dbReference type="EMBL" id="JH687551">
    <property type="protein sequence ID" value="EIN05278.1"/>
    <property type="molecule type" value="Genomic_DNA"/>
</dbReference>
<dbReference type="KEGG" id="psq:PUNSTDRAFT_137962"/>
<gene>
    <name evidence="1" type="ORF">PUNSTDRAFT_137962</name>
</gene>
<evidence type="ECO:0000313" key="2">
    <source>
        <dbReference type="Proteomes" id="UP000054196"/>
    </source>
</evidence>
<dbReference type="OrthoDB" id="5595695at2759"/>
<evidence type="ECO:0000313" key="1">
    <source>
        <dbReference type="EMBL" id="EIN05278.1"/>
    </source>
</evidence>
<keyword evidence="2" id="KW-1185">Reference proteome</keyword>
<dbReference type="RefSeq" id="XP_007387681.1">
    <property type="nucleotide sequence ID" value="XM_007387619.1"/>
</dbReference>
<organism evidence="1 2">
    <name type="scientific">Punctularia strigosozonata (strain HHB-11173)</name>
    <name type="common">White-rot fungus</name>
    <dbReference type="NCBI Taxonomy" id="741275"/>
    <lineage>
        <taxon>Eukaryota</taxon>
        <taxon>Fungi</taxon>
        <taxon>Dikarya</taxon>
        <taxon>Basidiomycota</taxon>
        <taxon>Agaricomycotina</taxon>
        <taxon>Agaricomycetes</taxon>
        <taxon>Corticiales</taxon>
        <taxon>Punctulariaceae</taxon>
        <taxon>Punctularia</taxon>
    </lineage>
</organism>
<proteinExistence type="predicted"/>